<comment type="caution">
    <text evidence="1">The sequence shown here is derived from an EMBL/GenBank/DDBJ whole genome shotgun (WGS) entry which is preliminary data.</text>
</comment>
<protein>
    <submittedName>
        <fullName evidence="1">Uncharacterized protein</fullName>
    </submittedName>
</protein>
<sequence>MVGSLQYLTITRLDIAFAVNSISQYMCQHRTTHLIAAKQVLRYVKRTLDYGLKFLAQQPLVHVSSYSNADWASSSESRRSSQAISFTLVVTLCLGAPKSNLPLHAQVPSQNTWHWLMLAQKPPS</sequence>
<proteinExistence type="predicted"/>
<reference evidence="1 2" key="2">
    <citation type="journal article" date="2022" name="Mol. Ecol. Resour.">
        <title>The genomes of chicory, endive, great burdock and yacon provide insights into Asteraceae paleo-polyploidization history and plant inulin production.</title>
        <authorList>
            <person name="Fan W."/>
            <person name="Wang S."/>
            <person name="Wang H."/>
            <person name="Wang A."/>
            <person name="Jiang F."/>
            <person name="Liu H."/>
            <person name="Zhao H."/>
            <person name="Xu D."/>
            <person name="Zhang Y."/>
        </authorList>
    </citation>
    <scope>NUCLEOTIDE SEQUENCE [LARGE SCALE GENOMIC DNA]</scope>
    <source>
        <strain evidence="2">cv. Niubang</strain>
    </source>
</reference>
<dbReference type="EMBL" id="CM042047">
    <property type="protein sequence ID" value="KAI3770262.1"/>
    <property type="molecule type" value="Genomic_DNA"/>
</dbReference>
<accession>A0ACB9FI02</accession>
<name>A0ACB9FI02_ARCLA</name>
<reference evidence="2" key="1">
    <citation type="journal article" date="2022" name="Mol. Ecol. Resour.">
        <title>The genomes of chicory, endive, great burdock and yacon provide insights into Asteraceae palaeo-polyploidization history and plant inulin production.</title>
        <authorList>
            <person name="Fan W."/>
            <person name="Wang S."/>
            <person name="Wang H."/>
            <person name="Wang A."/>
            <person name="Jiang F."/>
            <person name="Liu H."/>
            <person name="Zhao H."/>
            <person name="Xu D."/>
            <person name="Zhang Y."/>
        </authorList>
    </citation>
    <scope>NUCLEOTIDE SEQUENCE [LARGE SCALE GENOMIC DNA]</scope>
    <source>
        <strain evidence="2">cv. Niubang</strain>
    </source>
</reference>
<keyword evidence="2" id="KW-1185">Reference proteome</keyword>
<organism evidence="1 2">
    <name type="scientific">Arctium lappa</name>
    <name type="common">Greater burdock</name>
    <name type="synonym">Lappa major</name>
    <dbReference type="NCBI Taxonomy" id="4217"/>
    <lineage>
        <taxon>Eukaryota</taxon>
        <taxon>Viridiplantae</taxon>
        <taxon>Streptophyta</taxon>
        <taxon>Embryophyta</taxon>
        <taxon>Tracheophyta</taxon>
        <taxon>Spermatophyta</taxon>
        <taxon>Magnoliopsida</taxon>
        <taxon>eudicotyledons</taxon>
        <taxon>Gunneridae</taxon>
        <taxon>Pentapetalae</taxon>
        <taxon>asterids</taxon>
        <taxon>campanulids</taxon>
        <taxon>Asterales</taxon>
        <taxon>Asteraceae</taxon>
        <taxon>Carduoideae</taxon>
        <taxon>Cardueae</taxon>
        <taxon>Arctiinae</taxon>
        <taxon>Arctium</taxon>
    </lineage>
</organism>
<gene>
    <name evidence="1" type="ORF">L6452_01389</name>
</gene>
<dbReference type="Proteomes" id="UP001055879">
    <property type="component" value="Linkage Group LG01"/>
</dbReference>
<evidence type="ECO:0000313" key="2">
    <source>
        <dbReference type="Proteomes" id="UP001055879"/>
    </source>
</evidence>
<evidence type="ECO:0000313" key="1">
    <source>
        <dbReference type="EMBL" id="KAI3770262.1"/>
    </source>
</evidence>